<organism evidence="1 2">
    <name type="scientific">Rhynchophorus ferrugineus</name>
    <name type="common">Red palm weevil</name>
    <name type="synonym">Curculio ferrugineus</name>
    <dbReference type="NCBI Taxonomy" id="354439"/>
    <lineage>
        <taxon>Eukaryota</taxon>
        <taxon>Metazoa</taxon>
        <taxon>Ecdysozoa</taxon>
        <taxon>Arthropoda</taxon>
        <taxon>Hexapoda</taxon>
        <taxon>Insecta</taxon>
        <taxon>Pterygota</taxon>
        <taxon>Neoptera</taxon>
        <taxon>Endopterygota</taxon>
        <taxon>Coleoptera</taxon>
        <taxon>Polyphaga</taxon>
        <taxon>Cucujiformia</taxon>
        <taxon>Curculionidae</taxon>
        <taxon>Dryophthorinae</taxon>
        <taxon>Rhynchophorus</taxon>
    </lineage>
</organism>
<proteinExistence type="predicted"/>
<comment type="caution">
    <text evidence="1">The sequence shown here is derived from an EMBL/GenBank/DDBJ whole genome shotgun (WGS) entry which is preliminary data.</text>
</comment>
<name>A0A834MDU0_RHYFE</name>
<evidence type="ECO:0000313" key="2">
    <source>
        <dbReference type="Proteomes" id="UP000625711"/>
    </source>
</evidence>
<accession>A0A834MDU0</accession>
<keyword evidence="2" id="KW-1185">Reference proteome</keyword>
<sequence>MPRIDVSHMSLGDPNAVTEIKTSPRSILISVHRSESNEIYEQFDHNRVSNGTHQIASIWYRIASGCIAERVFAWPERHLKRRYFLLSGQRDALSLVSAIYYANLFPGSSATVRVDVNFRNGSWLRPPFPRFFQCRDNGSRPSGFTSFPPRKYLTSLLFAERYLMRVFCIIVLVMLTGKNVKR</sequence>
<dbReference type="Proteomes" id="UP000625711">
    <property type="component" value="Unassembled WGS sequence"/>
</dbReference>
<reference evidence="1" key="1">
    <citation type="submission" date="2020-08" db="EMBL/GenBank/DDBJ databases">
        <title>Genome sequencing and assembly of the red palm weevil Rhynchophorus ferrugineus.</title>
        <authorList>
            <person name="Dias G.B."/>
            <person name="Bergman C.M."/>
            <person name="Manee M."/>
        </authorList>
    </citation>
    <scope>NUCLEOTIDE SEQUENCE</scope>
    <source>
        <strain evidence="1">AA-2017</strain>
        <tissue evidence="1">Whole larva</tissue>
    </source>
</reference>
<protein>
    <submittedName>
        <fullName evidence="1">Uncharacterized protein</fullName>
    </submittedName>
</protein>
<dbReference type="EMBL" id="JAACXV010000271">
    <property type="protein sequence ID" value="KAF7280871.1"/>
    <property type="molecule type" value="Genomic_DNA"/>
</dbReference>
<gene>
    <name evidence="1" type="ORF">GWI33_005421</name>
</gene>
<dbReference type="AlphaFoldDB" id="A0A834MDU0"/>
<evidence type="ECO:0000313" key="1">
    <source>
        <dbReference type="EMBL" id="KAF7280871.1"/>
    </source>
</evidence>